<dbReference type="Pfam" id="PF02163">
    <property type="entry name" value="Peptidase_M50"/>
    <property type="match status" value="2"/>
</dbReference>
<feature type="transmembrane region" description="Helical" evidence="12">
    <location>
        <begin position="12"/>
        <end position="33"/>
    </location>
</feature>
<dbReference type="AlphaFoldDB" id="A0A0G0P9N2"/>
<dbReference type="PANTHER" id="PTHR39188:SF3">
    <property type="entry name" value="STAGE IV SPORULATION PROTEIN FB"/>
    <property type="match status" value="1"/>
</dbReference>
<evidence type="ECO:0000256" key="7">
    <source>
        <dbReference type="ARBA" id="ARBA00022801"/>
    </source>
</evidence>
<keyword evidence="6" id="KW-0479">Metal-binding</keyword>
<keyword evidence="5 12" id="KW-0812">Transmembrane</keyword>
<feature type="domain" description="Peptidase M50" evidence="13">
    <location>
        <begin position="57"/>
        <end position="132"/>
    </location>
</feature>
<evidence type="ECO:0000256" key="5">
    <source>
        <dbReference type="ARBA" id="ARBA00022692"/>
    </source>
</evidence>
<evidence type="ECO:0000259" key="13">
    <source>
        <dbReference type="Pfam" id="PF02163"/>
    </source>
</evidence>
<accession>A0A0G0P9N2</accession>
<reference evidence="14 15" key="1">
    <citation type="journal article" date="2015" name="Nature">
        <title>rRNA introns, odd ribosomes, and small enigmatic genomes across a large radiation of phyla.</title>
        <authorList>
            <person name="Brown C.T."/>
            <person name="Hug L.A."/>
            <person name="Thomas B.C."/>
            <person name="Sharon I."/>
            <person name="Castelle C.J."/>
            <person name="Singh A."/>
            <person name="Wilkins M.J."/>
            <person name="Williams K.H."/>
            <person name="Banfield J.F."/>
        </authorList>
    </citation>
    <scope>NUCLEOTIDE SEQUENCE [LARGE SCALE GENOMIC DNA]</scope>
</reference>
<dbReference type="PANTHER" id="PTHR39188">
    <property type="entry name" value="MEMBRANE-ASSOCIATED ZINC METALLOPROTEASE M50B"/>
    <property type="match status" value="1"/>
</dbReference>
<evidence type="ECO:0000256" key="11">
    <source>
        <dbReference type="ARBA" id="ARBA00023136"/>
    </source>
</evidence>
<feature type="transmembrane region" description="Helical" evidence="12">
    <location>
        <begin position="45"/>
        <end position="67"/>
    </location>
</feature>
<evidence type="ECO:0000256" key="2">
    <source>
        <dbReference type="ARBA" id="ARBA00004141"/>
    </source>
</evidence>
<dbReference type="GO" id="GO:0006508">
    <property type="term" value="P:proteolysis"/>
    <property type="evidence" value="ECO:0007669"/>
    <property type="project" value="UniProtKB-KW"/>
</dbReference>
<evidence type="ECO:0000313" key="15">
    <source>
        <dbReference type="Proteomes" id="UP000034207"/>
    </source>
</evidence>
<organism evidence="14 15">
    <name type="scientific">candidate division CPR2 bacterium GW2011_GWC2_39_10</name>
    <dbReference type="NCBI Taxonomy" id="1618345"/>
    <lineage>
        <taxon>Bacteria</taxon>
        <taxon>Bacteria division CPR2</taxon>
    </lineage>
</organism>
<keyword evidence="9 12" id="KW-1133">Transmembrane helix</keyword>
<dbReference type="EMBL" id="LBVV01000007">
    <property type="protein sequence ID" value="KKQ94839.1"/>
    <property type="molecule type" value="Genomic_DNA"/>
</dbReference>
<proteinExistence type="inferred from homology"/>
<evidence type="ECO:0000256" key="12">
    <source>
        <dbReference type="SAM" id="Phobius"/>
    </source>
</evidence>
<evidence type="ECO:0000256" key="9">
    <source>
        <dbReference type="ARBA" id="ARBA00022989"/>
    </source>
</evidence>
<gene>
    <name evidence="14" type="ORF">UT18_C0007G0095</name>
</gene>
<comment type="caution">
    <text evidence="14">The sequence shown here is derived from an EMBL/GenBank/DDBJ whole genome shotgun (WGS) entry which is preliminary data.</text>
</comment>
<evidence type="ECO:0000256" key="8">
    <source>
        <dbReference type="ARBA" id="ARBA00022833"/>
    </source>
</evidence>
<feature type="domain" description="Peptidase M50" evidence="13">
    <location>
        <begin position="144"/>
        <end position="195"/>
    </location>
</feature>
<dbReference type="STRING" id="1618345.UT18_C0007G0095"/>
<evidence type="ECO:0000256" key="6">
    <source>
        <dbReference type="ARBA" id="ARBA00022723"/>
    </source>
</evidence>
<evidence type="ECO:0000313" key="14">
    <source>
        <dbReference type="EMBL" id="KKQ94839.1"/>
    </source>
</evidence>
<evidence type="ECO:0000256" key="3">
    <source>
        <dbReference type="ARBA" id="ARBA00007931"/>
    </source>
</evidence>
<dbReference type="Proteomes" id="UP000034207">
    <property type="component" value="Unassembled WGS sequence"/>
</dbReference>
<name>A0A0G0P9N2_UNCC2</name>
<dbReference type="GO" id="GO:0016020">
    <property type="term" value="C:membrane"/>
    <property type="evidence" value="ECO:0007669"/>
    <property type="project" value="UniProtKB-SubCell"/>
</dbReference>
<evidence type="ECO:0000256" key="1">
    <source>
        <dbReference type="ARBA" id="ARBA00001947"/>
    </source>
</evidence>
<keyword evidence="11 12" id="KW-0472">Membrane</keyword>
<dbReference type="GO" id="GO:0008237">
    <property type="term" value="F:metallopeptidase activity"/>
    <property type="evidence" value="ECO:0007669"/>
    <property type="project" value="UniProtKB-KW"/>
</dbReference>
<dbReference type="InterPro" id="IPR008915">
    <property type="entry name" value="Peptidase_M50"/>
</dbReference>
<keyword evidence="4" id="KW-0645">Protease</keyword>
<keyword evidence="8" id="KW-0862">Zinc</keyword>
<feature type="transmembrane region" description="Helical" evidence="12">
    <location>
        <begin position="112"/>
        <end position="132"/>
    </location>
</feature>
<feature type="transmembrane region" description="Helical" evidence="12">
    <location>
        <begin position="138"/>
        <end position="158"/>
    </location>
</feature>
<dbReference type="GO" id="GO:0046872">
    <property type="term" value="F:metal ion binding"/>
    <property type="evidence" value="ECO:0007669"/>
    <property type="project" value="UniProtKB-KW"/>
</dbReference>
<comment type="subcellular location">
    <subcellularLocation>
        <location evidence="2">Membrane</location>
        <topology evidence="2">Multi-pass membrane protein</topology>
    </subcellularLocation>
</comment>
<comment type="similarity">
    <text evidence="3">Belongs to the peptidase M50B family.</text>
</comment>
<keyword evidence="10" id="KW-0482">Metalloprotease</keyword>
<comment type="cofactor">
    <cofactor evidence="1">
        <name>Zn(2+)</name>
        <dbReference type="ChEBI" id="CHEBI:29105"/>
    </cofactor>
</comment>
<dbReference type="CDD" id="cd06164">
    <property type="entry name" value="S2P-M50_SpoIVFB_CBS"/>
    <property type="match status" value="1"/>
</dbReference>
<sequence>MTPKSFKLFKILGISIELDASWFIIFFFVVWTLSTSLYKLNLPGVTLNINIILSIVTAILFFSSVIFHELAHSVIAIKEGLNVKKIILFVFGGAALIDDEPKTPGAEFRISVLGPASSLFLALFFFIFSQMFENYQYLYIPGLFLFNINLILAFFNLIPGFPMDGGRIFRSFVWYISGNYLKSTKIAVTFGKIIALNFALFGLYSILTTDLSGLWLILIGLFLYQAADSSLKQAQIKLGY</sequence>
<keyword evidence="7" id="KW-0378">Hydrolase</keyword>
<protein>
    <submittedName>
        <fullName evidence="14">Peptidase, M50 family protein</fullName>
    </submittedName>
</protein>
<evidence type="ECO:0000256" key="10">
    <source>
        <dbReference type="ARBA" id="ARBA00023049"/>
    </source>
</evidence>
<evidence type="ECO:0000256" key="4">
    <source>
        <dbReference type="ARBA" id="ARBA00022670"/>
    </source>
</evidence>